<sequence length="292" mass="32676">MSVDPQILLAKADKKAAPASGFSKLFSGSSTYQYEEAADLYIQAANVFRIQREGRAAGQAFEKAAAAQQKSESKDEAANTLVEAYKSYKQTDPEDAVRVLKQAIQLFTLRGQFRRAANYEMDLGGIYEKELVNITEAIAAYDTAGEWYFQDQAEALANKAFLKVADLSALNGDYAHAVQRYEQVARASLNNNLTRWSLKEYFLKSGLCHIAAQDLVAAERAVSQYMEWEPSFVGTRECLLLQDVLQCVKDSDAEQLSAKLFEYDQFSKLDNWKATILLKIKNNIANAEEDIL</sequence>
<dbReference type="GeneID" id="43580627"/>
<dbReference type="PANTHER" id="PTHR13768">
    <property type="entry name" value="SOLUBLE NSF ATTACHMENT PROTEIN SNAP"/>
    <property type="match status" value="1"/>
</dbReference>
<dbReference type="RefSeq" id="XP_031852418.1">
    <property type="nucleotide sequence ID" value="XM_031996527.1"/>
</dbReference>
<dbReference type="InterPro" id="IPR000744">
    <property type="entry name" value="NSF_attach"/>
</dbReference>
<dbReference type="FunFam" id="1.25.40.10:FF:000049">
    <property type="entry name" value="Alpha-soluble NSF attachment protein-like"/>
    <property type="match status" value="1"/>
</dbReference>
<evidence type="ECO:0000256" key="6">
    <source>
        <dbReference type="ARBA" id="ARBA00023136"/>
    </source>
</evidence>
<evidence type="ECO:0000256" key="2">
    <source>
        <dbReference type="ARBA" id="ARBA00010050"/>
    </source>
</evidence>
<dbReference type="InterPro" id="IPR011990">
    <property type="entry name" value="TPR-like_helical_dom_sf"/>
</dbReference>
<dbReference type="GO" id="GO:0005483">
    <property type="term" value="F:soluble NSF attachment protein activity"/>
    <property type="evidence" value="ECO:0007669"/>
    <property type="project" value="UniProtKB-ARBA"/>
</dbReference>
<evidence type="ECO:0000313" key="8">
    <source>
        <dbReference type="EMBL" id="VVT48495.1"/>
    </source>
</evidence>
<evidence type="ECO:0000256" key="5">
    <source>
        <dbReference type="ARBA" id="ARBA00022927"/>
    </source>
</evidence>
<organism evidence="8 9">
    <name type="scientific">Magnusiomyces paraingens</name>
    <dbReference type="NCBI Taxonomy" id="2606893"/>
    <lineage>
        <taxon>Eukaryota</taxon>
        <taxon>Fungi</taxon>
        <taxon>Dikarya</taxon>
        <taxon>Ascomycota</taxon>
        <taxon>Saccharomycotina</taxon>
        <taxon>Dipodascomycetes</taxon>
        <taxon>Dipodascales</taxon>
        <taxon>Dipodascaceae</taxon>
        <taxon>Magnusiomyces</taxon>
    </lineage>
</organism>
<protein>
    <recommendedName>
        <fullName evidence="10">Vesicular-fusion protein SEC17</fullName>
    </recommendedName>
</protein>
<name>A0A5E8BCR5_9ASCO</name>
<dbReference type="AlphaFoldDB" id="A0A5E8BCR5"/>
<comment type="subcellular location">
    <subcellularLocation>
        <location evidence="1 7">Membrane</location>
        <topology evidence="1 7">Peripheral membrane protein</topology>
    </subcellularLocation>
</comment>
<dbReference type="GO" id="GO:0031201">
    <property type="term" value="C:SNARE complex"/>
    <property type="evidence" value="ECO:0007669"/>
    <property type="project" value="TreeGrafter"/>
</dbReference>
<evidence type="ECO:0000256" key="1">
    <source>
        <dbReference type="ARBA" id="ARBA00004170"/>
    </source>
</evidence>
<evidence type="ECO:0000256" key="7">
    <source>
        <dbReference type="RuleBase" id="RU367013"/>
    </source>
</evidence>
<evidence type="ECO:0008006" key="10">
    <source>
        <dbReference type="Google" id="ProtNLM"/>
    </source>
</evidence>
<dbReference type="Pfam" id="PF14938">
    <property type="entry name" value="SNAP"/>
    <property type="match status" value="1"/>
</dbReference>
<proteinExistence type="inferred from homology"/>
<dbReference type="EMBL" id="CABVLU010000002">
    <property type="protein sequence ID" value="VVT48495.1"/>
    <property type="molecule type" value="Genomic_DNA"/>
</dbReference>
<dbReference type="CDD" id="cd15832">
    <property type="entry name" value="SNAP"/>
    <property type="match status" value="1"/>
</dbReference>
<gene>
    <name evidence="8" type="ORF">SAPINGB_P001807</name>
</gene>
<accession>A0A5E8BCR5</accession>
<evidence type="ECO:0000256" key="4">
    <source>
        <dbReference type="ARBA" id="ARBA00022892"/>
    </source>
</evidence>
<dbReference type="Proteomes" id="UP000398389">
    <property type="component" value="Unassembled WGS sequence"/>
</dbReference>
<keyword evidence="3 7" id="KW-0813">Transport</keyword>
<keyword evidence="9" id="KW-1185">Reference proteome</keyword>
<dbReference type="PANTHER" id="PTHR13768:SF8">
    <property type="entry name" value="ALPHA-SOLUBLE NSF ATTACHMENT PROTEIN"/>
    <property type="match status" value="1"/>
</dbReference>
<dbReference type="OrthoDB" id="9984275at2759"/>
<comment type="similarity">
    <text evidence="2 7">Belongs to the SNAP family.</text>
</comment>
<dbReference type="Gene3D" id="1.25.40.10">
    <property type="entry name" value="Tetratricopeptide repeat domain"/>
    <property type="match status" value="1"/>
</dbReference>
<comment type="function">
    <text evidence="7">Required for vesicular transport between the endoplasmic reticulum and the Golgi apparatus.</text>
</comment>
<dbReference type="GO" id="GO:0019905">
    <property type="term" value="F:syntaxin binding"/>
    <property type="evidence" value="ECO:0007669"/>
    <property type="project" value="TreeGrafter"/>
</dbReference>
<dbReference type="GO" id="GO:0006886">
    <property type="term" value="P:intracellular protein transport"/>
    <property type="evidence" value="ECO:0007669"/>
    <property type="project" value="UniProtKB-UniRule"/>
</dbReference>
<dbReference type="SUPFAM" id="SSF48452">
    <property type="entry name" value="TPR-like"/>
    <property type="match status" value="1"/>
</dbReference>
<dbReference type="GO" id="GO:0035494">
    <property type="term" value="P:SNARE complex disassembly"/>
    <property type="evidence" value="ECO:0007669"/>
    <property type="project" value="TreeGrafter"/>
</dbReference>
<keyword evidence="5 7" id="KW-0653">Protein transport</keyword>
<evidence type="ECO:0000256" key="3">
    <source>
        <dbReference type="ARBA" id="ARBA00022448"/>
    </source>
</evidence>
<reference evidence="8 9" key="1">
    <citation type="submission" date="2019-09" db="EMBL/GenBank/DDBJ databases">
        <authorList>
            <person name="Brejova B."/>
        </authorList>
    </citation>
    <scope>NUCLEOTIDE SEQUENCE [LARGE SCALE GENOMIC DNA]</scope>
</reference>
<dbReference type="PRINTS" id="PR00448">
    <property type="entry name" value="NSFATTACHMNT"/>
</dbReference>
<keyword evidence="6 7" id="KW-0472">Membrane</keyword>
<dbReference type="GO" id="GO:0005774">
    <property type="term" value="C:vacuolar membrane"/>
    <property type="evidence" value="ECO:0007669"/>
    <property type="project" value="TreeGrafter"/>
</dbReference>
<keyword evidence="4 7" id="KW-0931">ER-Golgi transport</keyword>
<evidence type="ECO:0000313" key="9">
    <source>
        <dbReference type="Proteomes" id="UP000398389"/>
    </source>
</evidence>